<dbReference type="InterPro" id="IPR000172">
    <property type="entry name" value="GMC_OxRdtase_N"/>
</dbReference>
<evidence type="ECO:0000256" key="1">
    <source>
        <dbReference type="ARBA" id="ARBA00010790"/>
    </source>
</evidence>
<feature type="region of interest" description="Disordered" evidence="5">
    <location>
        <begin position="156"/>
        <end position="178"/>
    </location>
</feature>
<dbReference type="AlphaFoldDB" id="A0A0H4KIX0"/>
<dbReference type="Pfam" id="PF05199">
    <property type="entry name" value="GMC_oxred_C"/>
    <property type="match status" value="1"/>
</dbReference>
<dbReference type="KEGG" id="beo:BEH_11985"/>
<gene>
    <name evidence="8" type="ORF">BEH_11985</name>
</gene>
<name>A0A0H4KIX0_9BACI</name>
<dbReference type="PANTHER" id="PTHR46056">
    <property type="entry name" value="LONG-CHAIN-ALCOHOL OXIDASE"/>
    <property type="match status" value="1"/>
</dbReference>
<reference evidence="9" key="2">
    <citation type="submission" date="2015-06" db="EMBL/GenBank/DDBJ databases">
        <title>Genome Sequence of Bacillus endophyticus and Analysis of its Companion Mechanism in the Ketogulonigenium vulgare-Bacillus strain Consortium.</title>
        <authorList>
            <person name="Jia N."/>
            <person name="Du J."/>
            <person name="Ding M.-Z."/>
            <person name="Gao F."/>
            <person name="Yuan Y.-J."/>
        </authorList>
    </citation>
    <scope>NUCLEOTIDE SEQUENCE [LARGE SCALE GENOMIC DNA]</scope>
    <source>
        <strain evidence="9">Hbe603</strain>
    </source>
</reference>
<proteinExistence type="inferred from homology"/>
<dbReference type="PANTHER" id="PTHR46056:SF12">
    <property type="entry name" value="LONG-CHAIN-ALCOHOL OXIDASE"/>
    <property type="match status" value="1"/>
</dbReference>
<dbReference type="RefSeq" id="WP_046217290.1">
    <property type="nucleotide sequence ID" value="NZ_CP011974.1"/>
</dbReference>
<reference evidence="8 9" key="1">
    <citation type="journal article" date="2015" name="PLoS ONE">
        <title>Genome Sequence of Bacillus endophyticus and Analysis of Its Companion Mechanism in the Ketogulonigenium vulgare-Bacillus Strain Consortium.</title>
        <authorList>
            <person name="Jia N."/>
            <person name="Du J."/>
            <person name="Ding M.Z."/>
            <person name="Gao F."/>
            <person name="Yuan Y.J."/>
        </authorList>
    </citation>
    <scope>NUCLEOTIDE SEQUENCE [LARGE SCALE GENOMIC DNA]</scope>
    <source>
        <strain evidence="8 9">Hbe603</strain>
    </source>
</reference>
<dbReference type="SUPFAM" id="SSF54373">
    <property type="entry name" value="FAD-linked reductases, C-terminal domain"/>
    <property type="match status" value="1"/>
</dbReference>
<evidence type="ECO:0000256" key="5">
    <source>
        <dbReference type="SAM" id="MobiDB-lite"/>
    </source>
</evidence>
<dbReference type="EMBL" id="CP011974">
    <property type="protein sequence ID" value="AKO92746.1"/>
    <property type="molecule type" value="Genomic_DNA"/>
</dbReference>
<keyword evidence="9" id="KW-1185">Reference proteome</keyword>
<evidence type="ECO:0000256" key="3">
    <source>
        <dbReference type="ARBA" id="ARBA00022827"/>
    </source>
</evidence>
<evidence type="ECO:0000313" key="9">
    <source>
        <dbReference type="Proteomes" id="UP000036202"/>
    </source>
</evidence>
<dbReference type="GO" id="GO:0050660">
    <property type="term" value="F:flavin adenine dinucleotide binding"/>
    <property type="evidence" value="ECO:0007669"/>
    <property type="project" value="InterPro"/>
</dbReference>
<keyword evidence="2" id="KW-0285">Flavoprotein</keyword>
<dbReference type="Pfam" id="PF00732">
    <property type="entry name" value="GMC_oxred_N"/>
    <property type="match status" value="1"/>
</dbReference>
<evidence type="ECO:0000259" key="6">
    <source>
        <dbReference type="Pfam" id="PF00732"/>
    </source>
</evidence>
<dbReference type="SUPFAM" id="SSF51905">
    <property type="entry name" value="FAD/NAD(P)-binding domain"/>
    <property type="match status" value="1"/>
</dbReference>
<dbReference type="InterPro" id="IPR036188">
    <property type="entry name" value="FAD/NAD-bd_sf"/>
</dbReference>
<sequence>MVTKLDKVDVVVVGIGWAGGIISAELAKQGLKVVGLERGKYKTTEDYQMVHDEYRYAVRYELMQDLSKETITFRNNPDEQALPMRQLGAFLLGTGVGGASTHWNGDTWRFLPYDFELKTMTEKKYGKNKIPNEYTIQDWGITYDELEPYYDKFEKTAGTSGEESPLGPPRKNPYPNPPMKTTPMLELFTKSAKNLGLHPFRLPSGNLSQTYTNPDGQTLNQCQYCGFCEKFGCEYGAKSTPVVTVIPTAEKTGNFDLRPYSNVTGIIHDGKKAAGVRYVDVQTGEEFEQAADVVVLTSYTMNNSKLLLLSELGRPYDPKTGDGVTGKNYCYHITAKATGFFKDKYNASMGAGALGVTVDDYNGDFFDHTDLDFIHGGSISIKQLGKRPILENAVPKGTKVWGKEFKQQSIKYYNRSIAAWAQGTSLPHRNNYISLDPTYKDAYGLPLTRLTYDFTEHDAKIFHFLTDRIAEIIEEMGAELVEKGEISEHFDIVPGWNDHITGGVILGDNPETSALNNYLQMWDAENVFVIGASAFPHNGGYNPTGTVGALAYRAAEGIQKYLEKGGQLVKANLKNKLA</sequence>
<dbReference type="Gene3D" id="3.50.50.60">
    <property type="entry name" value="FAD/NAD(P)-binding domain"/>
    <property type="match status" value="2"/>
</dbReference>
<protein>
    <submittedName>
        <fullName evidence="8">GMC family oxidoreductase</fullName>
    </submittedName>
</protein>
<keyword evidence="3" id="KW-0274">FAD</keyword>
<evidence type="ECO:0000256" key="4">
    <source>
        <dbReference type="ARBA" id="ARBA00023002"/>
    </source>
</evidence>
<evidence type="ECO:0000256" key="2">
    <source>
        <dbReference type="ARBA" id="ARBA00022630"/>
    </source>
</evidence>
<evidence type="ECO:0000259" key="7">
    <source>
        <dbReference type="Pfam" id="PF05199"/>
    </source>
</evidence>
<dbReference type="GO" id="GO:0016614">
    <property type="term" value="F:oxidoreductase activity, acting on CH-OH group of donors"/>
    <property type="evidence" value="ECO:0007669"/>
    <property type="project" value="InterPro"/>
</dbReference>
<feature type="compositionally biased region" description="Pro residues" evidence="5">
    <location>
        <begin position="166"/>
        <end position="178"/>
    </location>
</feature>
<organism evidence="8 9">
    <name type="scientific">Priestia filamentosa</name>
    <dbReference type="NCBI Taxonomy" id="1402861"/>
    <lineage>
        <taxon>Bacteria</taxon>
        <taxon>Bacillati</taxon>
        <taxon>Bacillota</taxon>
        <taxon>Bacilli</taxon>
        <taxon>Bacillales</taxon>
        <taxon>Bacillaceae</taxon>
        <taxon>Priestia</taxon>
    </lineage>
</organism>
<keyword evidence="4" id="KW-0560">Oxidoreductase</keyword>
<dbReference type="PATRIC" id="fig|135735.6.peg.2511"/>
<evidence type="ECO:0000313" key="8">
    <source>
        <dbReference type="EMBL" id="AKO92746.1"/>
    </source>
</evidence>
<dbReference type="InterPro" id="IPR007867">
    <property type="entry name" value="GMC_OxRtase_C"/>
</dbReference>
<feature type="domain" description="Glucose-methanol-choline oxidoreductase N-terminal" evidence="6">
    <location>
        <begin position="217"/>
        <end position="332"/>
    </location>
</feature>
<accession>A0A0H4KIX0</accession>
<dbReference type="Proteomes" id="UP000036202">
    <property type="component" value="Chromosome"/>
</dbReference>
<comment type="similarity">
    <text evidence="1">Belongs to the GMC oxidoreductase family.</text>
</comment>
<feature type="domain" description="Glucose-methanol-choline oxidoreductase C-terminal" evidence="7">
    <location>
        <begin position="427"/>
        <end position="551"/>
    </location>
</feature>
<dbReference type="OrthoDB" id="9787779at2"/>